<reference evidence="2" key="1">
    <citation type="submission" date="2018-05" db="EMBL/GenBank/DDBJ databases">
        <authorList>
            <person name="Lanie J.A."/>
            <person name="Ng W.-L."/>
            <person name="Kazmierczak K.M."/>
            <person name="Andrzejewski T.M."/>
            <person name="Davidsen T.M."/>
            <person name="Wayne K.J."/>
            <person name="Tettelin H."/>
            <person name="Glass J.I."/>
            <person name="Rusch D."/>
            <person name="Podicherti R."/>
            <person name="Tsui H.-C.T."/>
            <person name="Winkler M.E."/>
        </authorList>
    </citation>
    <scope>NUCLEOTIDE SEQUENCE</scope>
</reference>
<feature type="transmembrane region" description="Helical" evidence="1">
    <location>
        <begin position="267"/>
        <end position="293"/>
    </location>
</feature>
<feature type="transmembrane region" description="Helical" evidence="1">
    <location>
        <begin position="236"/>
        <end position="255"/>
    </location>
</feature>
<proteinExistence type="predicted"/>
<evidence type="ECO:0000313" key="2">
    <source>
        <dbReference type="EMBL" id="SVC20107.1"/>
    </source>
</evidence>
<evidence type="ECO:0000256" key="1">
    <source>
        <dbReference type="SAM" id="Phobius"/>
    </source>
</evidence>
<feature type="transmembrane region" description="Helical" evidence="1">
    <location>
        <begin position="55"/>
        <end position="73"/>
    </location>
</feature>
<feature type="transmembrane region" description="Helical" evidence="1">
    <location>
        <begin position="118"/>
        <end position="137"/>
    </location>
</feature>
<feature type="transmembrane region" description="Helical" evidence="1">
    <location>
        <begin position="173"/>
        <end position="193"/>
    </location>
</feature>
<keyword evidence="1" id="KW-0812">Transmembrane</keyword>
<keyword evidence="1" id="KW-0472">Membrane</keyword>
<sequence length="310" mass="33985">MLLHPEEAGKQLATRSVGEEVPVYLRILTLIGALIASGFFFLFLAISGILDEDGFLILGLVFVAAAYGLLVAAKKSNPILQVFFITCSFTILAVGKILFVIGFVEMFDDLFSTRSRGVIWAATLSVGLATVLTYKLFPFVLDRFISSCFFLGLFIEIVIALPDLDSDVMPVVAAWIMNFFFLTYMICAGFLLLHEKVKKLYDPVAYALICTLLGLAVMQSGLMGEPKLEPVLGFEIWLPNFIAGFGLLYLLSHAVGGFKKQMDSQAIVIAVGVILLALFTNAGILLSIMLTVFGRMNHRPLVSFIGWISL</sequence>
<feature type="non-terminal residue" evidence="2">
    <location>
        <position position="310"/>
    </location>
</feature>
<gene>
    <name evidence="2" type="ORF">METZ01_LOCUS272961</name>
</gene>
<feature type="transmembrane region" description="Helical" evidence="1">
    <location>
        <begin position="80"/>
        <end position="106"/>
    </location>
</feature>
<accession>A0A382KAQ1</accession>
<organism evidence="2">
    <name type="scientific">marine metagenome</name>
    <dbReference type="NCBI Taxonomy" id="408172"/>
    <lineage>
        <taxon>unclassified sequences</taxon>
        <taxon>metagenomes</taxon>
        <taxon>ecological metagenomes</taxon>
    </lineage>
</organism>
<keyword evidence="1" id="KW-1133">Transmembrane helix</keyword>
<feature type="transmembrane region" description="Helical" evidence="1">
    <location>
        <begin position="144"/>
        <end position="161"/>
    </location>
</feature>
<name>A0A382KAQ1_9ZZZZ</name>
<feature type="transmembrane region" description="Helical" evidence="1">
    <location>
        <begin position="205"/>
        <end position="224"/>
    </location>
</feature>
<dbReference type="EMBL" id="UINC01078741">
    <property type="protein sequence ID" value="SVC20107.1"/>
    <property type="molecule type" value="Genomic_DNA"/>
</dbReference>
<dbReference type="AlphaFoldDB" id="A0A382KAQ1"/>
<protein>
    <recommendedName>
        <fullName evidence="3">DUF4401 domain-containing protein</fullName>
    </recommendedName>
</protein>
<feature type="transmembrane region" description="Helical" evidence="1">
    <location>
        <begin position="23"/>
        <end position="49"/>
    </location>
</feature>
<evidence type="ECO:0008006" key="3">
    <source>
        <dbReference type="Google" id="ProtNLM"/>
    </source>
</evidence>